<dbReference type="InterPro" id="IPR050491">
    <property type="entry name" value="AmpC-like"/>
</dbReference>
<dbReference type="PANTHER" id="PTHR46825:SF9">
    <property type="entry name" value="BETA-LACTAMASE-RELATED DOMAIN-CONTAINING PROTEIN"/>
    <property type="match status" value="1"/>
</dbReference>
<dbReference type="SUPFAM" id="SSF56601">
    <property type="entry name" value="beta-lactamase/transpeptidase-like"/>
    <property type="match status" value="1"/>
</dbReference>
<evidence type="ECO:0000259" key="1">
    <source>
        <dbReference type="Pfam" id="PF00144"/>
    </source>
</evidence>
<dbReference type="InterPro" id="IPR012338">
    <property type="entry name" value="Beta-lactam/transpept-like"/>
</dbReference>
<dbReference type="Gene3D" id="3.40.710.10">
    <property type="entry name" value="DD-peptidase/beta-lactamase superfamily"/>
    <property type="match status" value="1"/>
</dbReference>
<dbReference type="EMBL" id="QGGP01000017">
    <property type="protein sequence ID" value="PWK16845.1"/>
    <property type="molecule type" value="Genomic_DNA"/>
</dbReference>
<gene>
    <name evidence="2" type="ORF">LX78_02943</name>
</gene>
<reference evidence="2 3" key="1">
    <citation type="submission" date="2018-05" db="EMBL/GenBank/DDBJ databases">
        <title>Genomic Encyclopedia of Archaeal and Bacterial Type Strains, Phase II (KMG-II): from individual species to whole genera.</title>
        <authorList>
            <person name="Goeker M."/>
        </authorList>
    </citation>
    <scope>NUCLEOTIDE SEQUENCE [LARGE SCALE GENOMIC DNA]</scope>
    <source>
        <strain evidence="2 3">DSM 22637</strain>
    </source>
</reference>
<feature type="domain" description="Beta-lactamase-related" evidence="1">
    <location>
        <begin position="41"/>
        <end position="381"/>
    </location>
</feature>
<proteinExistence type="predicted"/>
<dbReference type="PANTHER" id="PTHR46825">
    <property type="entry name" value="D-ALANYL-D-ALANINE-CARBOXYPEPTIDASE/ENDOPEPTIDASE AMPH"/>
    <property type="match status" value="1"/>
</dbReference>
<dbReference type="OrthoDB" id="846150at2"/>
<accession>A0A316DG03</accession>
<dbReference type="Pfam" id="PF00144">
    <property type="entry name" value="Beta-lactamase"/>
    <property type="match status" value="1"/>
</dbReference>
<evidence type="ECO:0000313" key="2">
    <source>
        <dbReference type="EMBL" id="PWK16845.1"/>
    </source>
</evidence>
<keyword evidence="3" id="KW-1185">Reference proteome</keyword>
<dbReference type="InterPro" id="IPR001466">
    <property type="entry name" value="Beta-lactam-related"/>
</dbReference>
<evidence type="ECO:0000313" key="3">
    <source>
        <dbReference type="Proteomes" id="UP000245430"/>
    </source>
</evidence>
<protein>
    <submittedName>
        <fullName evidence="2">CubicO group peptidase (Beta-lactamase class C family)</fullName>
    </submittedName>
</protein>
<sequence>MNKLIIIIFILILCTSCKQDKSNETANINKIELDKKLTKKLEQAFKTDSIKGFSVAIVNENGMVYKNGFGFSDLDTTKIYSPKTIQPIASISKTLIGISLIKAEELGLLNLKDPINKFLPFKVTNPQYPNEEILIEHLAYHTSSIIDLEDIYFNQYFFKDMPIEDNDYETYYSIFRKPEEKQSLEDYLKQAFSENDIYEKLPFSDYKPGTERDYSNIGSDLCALIIEKASKMDFKDFTKKYILNPLKMKSSSWSLSNNSSEFQSRLFVSTELMLTPYTTNSYPSGWFVTSSEDLGLFLTELIKGYNGNGSLLTDAGFKKFYQKQTYKEKSYGYFIEYTDDWMRITDTIIGHNGSEFGVFSGMYFNPKRNTGKIIISNTDTDFFDEGQIWGEITTIWKSLIDYEIELNSGKASR</sequence>
<dbReference type="RefSeq" id="WP_109683513.1">
    <property type="nucleotide sequence ID" value="NZ_QGGP01000017.1"/>
</dbReference>
<organism evidence="2 3">
    <name type="scientific">Xanthomarina spongicola</name>
    <dbReference type="NCBI Taxonomy" id="570520"/>
    <lineage>
        <taxon>Bacteria</taxon>
        <taxon>Pseudomonadati</taxon>
        <taxon>Bacteroidota</taxon>
        <taxon>Flavobacteriia</taxon>
        <taxon>Flavobacteriales</taxon>
        <taxon>Flavobacteriaceae</taxon>
        <taxon>Xanthomarina</taxon>
    </lineage>
</organism>
<name>A0A316DG03_9FLAO</name>
<comment type="caution">
    <text evidence="2">The sequence shown here is derived from an EMBL/GenBank/DDBJ whole genome shotgun (WGS) entry which is preliminary data.</text>
</comment>
<dbReference type="Proteomes" id="UP000245430">
    <property type="component" value="Unassembled WGS sequence"/>
</dbReference>
<dbReference type="AlphaFoldDB" id="A0A316DG03"/>